<dbReference type="Proteomes" id="UP000041827">
    <property type="component" value="Unassembled WGS sequence"/>
</dbReference>
<dbReference type="AlphaFoldDB" id="A0A0T8UH17"/>
<reference evidence="2" key="1">
    <citation type="submission" date="2015-03" db="EMBL/GenBank/DDBJ databases">
        <authorList>
            <consortium name="Pathogen Informatics"/>
        </authorList>
    </citation>
    <scope>NUCLEOTIDE SEQUENCE [LARGE SCALE GENOMIC DNA]</scope>
    <source>
        <strain evidence="2">SMRU2248</strain>
    </source>
</reference>
<evidence type="ECO:0000313" key="2">
    <source>
        <dbReference type="Proteomes" id="UP000041827"/>
    </source>
</evidence>
<dbReference type="RefSeq" id="WP_050262184.1">
    <property type="nucleotide sequence ID" value="NZ_CMJT01000034.1"/>
</dbReference>
<name>A0A0T8UH17_9STRE</name>
<dbReference type="InterPro" id="IPR025935">
    <property type="entry name" value="AbiH"/>
</dbReference>
<dbReference type="Pfam" id="PF14253">
    <property type="entry name" value="AbiH"/>
    <property type="match status" value="1"/>
</dbReference>
<evidence type="ECO:0008006" key="3">
    <source>
        <dbReference type="Google" id="ProtNLM"/>
    </source>
</evidence>
<protein>
    <recommendedName>
        <fullName evidence="3">Phage abortive infection protein</fullName>
    </recommendedName>
</protein>
<organism evidence="1 2">
    <name type="scientific">Streptococcus pseudopneumoniae</name>
    <dbReference type="NCBI Taxonomy" id="257758"/>
    <lineage>
        <taxon>Bacteria</taxon>
        <taxon>Bacillati</taxon>
        <taxon>Bacillota</taxon>
        <taxon>Bacilli</taxon>
        <taxon>Lactobacillales</taxon>
        <taxon>Streptococcaceae</taxon>
        <taxon>Streptococcus</taxon>
    </lineage>
</organism>
<proteinExistence type="predicted"/>
<accession>A0A0T8UH17</accession>
<gene>
    <name evidence="1" type="ORF">ERS021757_02192</name>
</gene>
<dbReference type="EMBL" id="CMJT01000034">
    <property type="protein sequence ID" value="CKB25781.1"/>
    <property type="molecule type" value="Genomic_DNA"/>
</dbReference>
<sequence>MENLFIIGNGFDMAHDLKTNYLYFKKFVYQQAYGKDELLESLQNMDSIKEYLKENDDRIFENELRSEEMEEILNGTDSQEKLKLLYQILLHITATERFWGDFEEKLVCFPFMNASTPYHVTNDSKDDAESRKERAKKVADKLSQYVHHQLNKLFKQWIKETYEQWESQLSMRKFTSHFPIAKETILTNRDARFLNFNYTRTLEDFYGIPSSNIIHIHGDLDDGVLIFGHGEDSIVIPEGADVLSQAMYRLSVANRKPVHQRIKKYDYFFKSLSSIKEIYFIGFGIRDENGVDAPYFKEIFKQAPDVSIYIDKFDKENEYTIKKILKAWGARKAYQLQFIDIDKDELVGGVI</sequence>
<evidence type="ECO:0000313" key="1">
    <source>
        <dbReference type="EMBL" id="CKB25781.1"/>
    </source>
</evidence>